<dbReference type="EMBL" id="WSEK01000005">
    <property type="protein sequence ID" value="MVQ51422.1"/>
    <property type="molecule type" value="Genomic_DNA"/>
</dbReference>
<gene>
    <name evidence="1" type="ORF">GON03_19760</name>
</gene>
<proteinExistence type="predicted"/>
<keyword evidence="2" id="KW-1185">Reference proteome</keyword>
<accession>A0A6L6XXA8</accession>
<evidence type="ECO:0008006" key="3">
    <source>
        <dbReference type="Google" id="ProtNLM"/>
    </source>
</evidence>
<evidence type="ECO:0000313" key="1">
    <source>
        <dbReference type="EMBL" id="MVQ51422.1"/>
    </source>
</evidence>
<organism evidence="1 2">
    <name type="scientific">Nocardioides agri</name>
    <dbReference type="NCBI Taxonomy" id="2682843"/>
    <lineage>
        <taxon>Bacteria</taxon>
        <taxon>Bacillati</taxon>
        <taxon>Actinomycetota</taxon>
        <taxon>Actinomycetes</taxon>
        <taxon>Propionibacteriales</taxon>
        <taxon>Nocardioidaceae</taxon>
        <taxon>Nocardioides</taxon>
    </lineage>
</organism>
<evidence type="ECO:0000313" key="2">
    <source>
        <dbReference type="Proteomes" id="UP000473525"/>
    </source>
</evidence>
<dbReference type="RefSeq" id="WP_157346298.1">
    <property type="nucleotide sequence ID" value="NZ_WSEK01000005.1"/>
</dbReference>
<sequence>MSTSDQPRQAGRPRWWVAGLSLCVLVAAGLLVRAVVDDDTYVAPTPTAAARPEVDPAGATATLAAFEDAVRAGDAEAARALAPTGDNAAGDLLAALVDNADRLRVDDFTLRYVDDQGAPAADGAWTAAVDATWRFRGFDPTASSAEVRARLVEEDDRVALAGFGGSGGIEPVWLSGPVEVRRTPRTLVLVDGAAAEADRYAARAEAAVPVVRRVLPDWRRGLVVEVPGSSADLERALGAEPGSYDQIAAVTTSADGSQVPDASVHVFANPDVYDGLRRTGAQVVMSHEATHVATGAWDSGTPLWLLEGFADYVALRDTGLPDERAAAQIIKQVRRDGAPSGLPDGAAFGDRTPRLGATYESAWLAARLVAQEAGEDALVRFYRAVDRGQPIEEALPATTGMTLDRLTDDWRAELTELAR</sequence>
<protein>
    <recommendedName>
        <fullName evidence="3">Peptidase MA-like domain-containing protein</fullName>
    </recommendedName>
</protein>
<name>A0A6L6XXA8_9ACTN</name>
<dbReference type="AlphaFoldDB" id="A0A6L6XXA8"/>
<dbReference type="Proteomes" id="UP000473525">
    <property type="component" value="Unassembled WGS sequence"/>
</dbReference>
<reference evidence="1 2" key="1">
    <citation type="submission" date="2019-12" db="EMBL/GenBank/DDBJ databases">
        <authorList>
            <person name="Huq M.A."/>
        </authorList>
    </citation>
    <scope>NUCLEOTIDE SEQUENCE [LARGE SCALE GENOMIC DNA]</scope>
    <source>
        <strain evidence="1 2">MAH-18</strain>
    </source>
</reference>
<comment type="caution">
    <text evidence="1">The sequence shown here is derived from an EMBL/GenBank/DDBJ whole genome shotgun (WGS) entry which is preliminary data.</text>
</comment>